<evidence type="ECO:0000256" key="1">
    <source>
        <dbReference type="SAM" id="MobiDB-lite"/>
    </source>
</evidence>
<dbReference type="AlphaFoldDB" id="A0A1Z2XRQ1"/>
<feature type="compositionally biased region" description="Basic and acidic residues" evidence="1">
    <location>
        <begin position="1"/>
        <end position="10"/>
    </location>
</feature>
<dbReference type="EMBL" id="CP065321">
    <property type="protein sequence ID" value="QQR30414.1"/>
    <property type="molecule type" value="Genomic_DNA"/>
</dbReference>
<feature type="region of interest" description="Disordered" evidence="1">
    <location>
        <begin position="1"/>
        <end position="168"/>
    </location>
</feature>
<dbReference type="RefSeq" id="WP_066540903.1">
    <property type="nucleotide sequence ID" value="NZ_CP021422.1"/>
</dbReference>
<evidence type="ECO:0000313" key="2">
    <source>
        <dbReference type="EMBL" id="ASB41142.1"/>
    </source>
</evidence>
<dbReference type="KEGG" id="amur:ADH66_11040"/>
<dbReference type="Proteomes" id="UP000596035">
    <property type="component" value="Chromosome"/>
</dbReference>
<accession>A0A1Z2XRQ1</accession>
<dbReference type="EMBL" id="CP021422">
    <property type="protein sequence ID" value="ASB41142.1"/>
    <property type="molecule type" value="Genomic_DNA"/>
</dbReference>
<organism evidence="3 5">
    <name type="scientific">Acutalibacter muris</name>
    <dbReference type="NCBI Taxonomy" id="1796620"/>
    <lineage>
        <taxon>Bacteria</taxon>
        <taxon>Bacillati</taxon>
        <taxon>Bacillota</taxon>
        <taxon>Clostridia</taxon>
        <taxon>Eubacteriales</taxon>
        <taxon>Acutalibacteraceae</taxon>
        <taxon>Acutalibacter</taxon>
    </lineage>
</organism>
<name>A0A1Z2XRQ1_9FIRM</name>
<evidence type="ECO:0000313" key="4">
    <source>
        <dbReference type="Proteomes" id="UP000196710"/>
    </source>
</evidence>
<evidence type="ECO:0000313" key="3">
    <source>
        <dbReference type="EMBL" id="QQR30414.1"/>
    </source>
</evidence>
<feature type="compositionally biased region" description="Low complexity" evidence="1">
    <location>
        <begin position="116"/>
        <end position="130"/>
    </location>
</feature>
<keyword evidence="4" id="KW-1185">Reference proteome</keyword>
<reference evidence="4" key="2">
    <citation type="submission" date="2017-05" db="EMBL/GenBank/DDBJ databases">
        <title>Improved OligoMM genomes.</title>
        <authorList>
            <person name="Garzetti D."/>
        </authorList>
    </citation>
    <scope>NUCLEOTIDE SEQUENCE [LARGE SCALE GENOMIC DNA]</scope>
    <source>
        <strain evidence="4">KB18</strain>
    </source>
</reference>
<gene>
    <name evidence="2" type="ORF">ADH66_11040</name>
    <name evidence="3" type="ORF">I5Q82_01350</name>
</gene>
<proteinExistence type="predicted"/>
<reference evidence="2" key="1">
    <citation type="journal article" date="2017" name="Genome Announc.">
        <title>High-Quality Whole-Genome Sequences of the Oligo-Mouse-Microbiota Bacterial Community.</title>
        <authorList>
            <person name="Garzetti D."/>
            <person name="Brugiroux S."/>
            <person name="Bunk B."/>
            <person name="Pukall R."/>
            <person name="McCoy K.D."/>
            <person name="Macpherson A.J."/>
            <person name="Stecher B."/>
        </authorList>
    </citation>
    <scope>NUCLEOTIDE SEQUENCE</scope>
    <source>
        <strain evidence="2">KB18</strain>
    </source>
</reference>
<reference evidence="3 5" key="3">
    <citation type="submission" date="2020-11" db="EMBL/GenBank/DDBJ databases">
        <title>Closed and high quality bacterial genomes of the OMM12 community.</title>
        <authorList>
            <person name="Marbouty M."/>
            <person name="Lamy-Besnier Q."/>
            <person name="Debarbieux L."/>
            <person name="Koszul R."/>
        </authorList>
    </citation>
    <scope>NUCLEOTIDE SEQUENCE [LARGE SCALE GENOMIC DNA]</scope>
    <source>
        <strain evidence="3 5">KB18</strain>
    </source>
</reference>
<dbReference type="Proteomes" id="UP000196710">
    <property type="component" value="Chromosome"/>
</dbReference>
<feature type="compositionally biased region" description="Basic and acidic residues" evidence="1">
    <location>
        <begin position="134"/>
        <end position="168"/>
    </location>
</feature>
<evidence type="ECO:0000313" key="5">
    <source>
        <dbReference type="Proteomes" id="UP000596035"/>
    </source>
</evidence>
<sequence>MNTKIQERIQQEGLASSKEVRQAKEANQVGNTVKAEEKSQSHQSRVIRIDQYIPSKGGQTESFGHYQPVKDENGNKTIQFRAPTDASDSVPATFGTPKGAEPQKEAGGTPKSQTDSFSLSSGKLKLMGLKNKQKKLEQQIRQAPDPDSKQELKKKLDLVKRDMKAAKQ</sequence>
<protein>
    <submittedName>
        <fullName evidence="3">Uncharacterized protein</fullName>
    </submittedName>
</protein>